<accession>A0A4P6MXS2</accession>
<sequence length="148" mass="15920">MTKTWRTRLQLVGGLLLILLAAWIVVAGGSGGDSGRDSGGESSTTSSGSSTPGSGLDTIAESALPAEGRETLALIRSDGPFPYDRDGITFQNREGILPSQQRGYYREYTVPTPGESDRGARRIVGGDAGDRYYTDDHYDSFRQIREGQ</sequence>
<dbReference type="InterPro" id="IPR016191">
    <property type="entry name" value="Ribonuclease/ribotoxin"/>
</dbReference>
<dbReference type="AlphaFoldDB" id="A0A4P6MXS2"/>
<feature type="region of interest" description="Disordered" evidence="3">
    <location>
        <begin position="31"/>
        <end position="58"/>
    </location>
</feature>
<keyword evidence="2" id="KW-0378">Hydrolase</keyword>
<dbReference type="OrthoDB" id="5326845at2"/>
<organism evidence="4 5">
    <name type="scientific">Janibacter limosus</name>
    <dbReference type="NCBI Taxonomy" id="53458"/>
    <lineage>
        <taxon>Bacteria</taxon>
        <taxon>Bacillati</taxon>
        <taxon>Actinomycetota</taxon>
        <taxon>Actinomycetes</taxon>
        <taxon>Micrococcales</taxon>
        <taxon>Intrasporangiaceae</taxon>
        <taxon>Janibacter</taxon>
    </lineage>
</organism>
<reference evidence="4 5" key="1">
    <citation type="submission" date="2019-02" db="EMBL/GenBank/DDBJ databases">
        <title>Genomic data mining of an Antarctic deep-sea actinobacterium, Janibacterlimosus P3-3-X1.</title>
        <authorList>
            <person name="Liao L."/>
            <person name="Chen B."/>
        </authorList>
    </citation>
    <scope>NUCLEOTIDE SEQUENCE [LARGE SCALE GENOMIC DNA]</scope>
    <source>
        <strain evidence="4 5">P3-3-X1</strain>
    </source>
</reference>
<evidence type="ECO:0000256" key="2">
    <source>
        <dbReference type="ARBA" id="ARBA00022801"/>
    </source>
</evidence>
<feature type="compositionally biased region" description="Low complexity" evidence="3">
    <location>
        <begin position="40"/>
        <end position="58"/>
    </location>
</feature>
<proteinExistence type="predicted"/>
<keyword evidence="1" id="KW-0540">Nuclease</keyword>
<evidence type="ECO:0000313" key="4">
    <source>
        <dbReference type="EMBL" id="QBF46480.1"/>
    </source>
</evidence>
<dbReference type="GO" id="GO:0016787">
    <property type="term" value="F:hydrolase activity"/>
    <property type="evidence" value="ECO:0007669"/>
    <property type="project" value="UniProtKB-KW"/>
</dbReference>
<keyword evidence="5" id="KW-1185">Reference proteome</keyword>
<dbReference type="EMBL" id="CP036164">
    <property type="protein sequence ID" value="QBF46480.1"/>
    <property type="molecule type" value="Genomic_DNA"/>
</dbReference>
<dbReference type="InterPro" id="IPR000026">
    <property type="entry name" value="N1-like"/>
</dbReference>
<evidence type="ECO:0000256" key="1">
    <source>
        <dbReference type="ARBA" id="ARBA00022722"/>
    </source>
</evidence>
<gene>
    <name evidence="4" type="ORF">EXU32_09585</name>
</gene>
<evidence type="ECO:0000256" key="3">
    <source>
        <dbReference type="SAM" id="MobiDB-lite"/>
    </source>
</evidence>
<dbReference type="KEGG" id="jli:EXU32_09585"/>
<name>A0A4P6MXS2_9MICO</name>
<dbReference type="GO" id="GO:0004521">
    <property type="term" value="F:RNA endonuclease activity"/>
    <property type="evidence" value="ECO:0007669"/>
    <property type="project" value="InterPro"/>
</dbReference>
<dbReference type="SUPFAM" id="SSF53933">
    <property type="entry name" value="Microbial ribonucleases"/>
    <property type="match status" value="1"/>
</dbReference>
<dbReference type="Gene3D" id="3.10.450.30">
    <property type="entry name" value="Microbial ribonucleases"/>
    <property type="match status" value="1"/>
</dbReference>
<dbReference type="GO" id="GO:0003723">
    <property type="term" value="F:RNA binding"/>
    <property type="evidence" value="ECO:0007669"/>
    <property type="project" value="InterPro"/>
</dbReference>
<dbReference type="Pfam" id="PF00545">
    <property type="entry name" value="Ribonuclease"/>
    <property type="match status" value="1"/>
</dbReference>
<dbReference type="RefSeq" id="WP_130629701.1">
    <property type="nucleotide sequence ID" value="NZ_CP036164.1"/>
</dbReference>
<dbReference type="Proteomes" id="UP000290408">
    <property type="component" value="Chromosome"/>
</dbReference>
<feature type="region of interest" description="Disordered" evidence="3">
    <location>
        <begin position="109"/>
        <end position="128"/>
    </location>
</feature>
<evidence type="ECO:0000313" key="5">
    <source>
        <dbReference type="Proteomes" id="UP000290408"/>
    </source>
</evidence>
<protein>
    <submittedName>
        <fullName evidence="4">Ribonuclease</fullName>
    </submittedName>
</protein>